<evidence type="ECO:0000313" key="2">
    <source>
        <dbReference type="Proteomes" id="UP000011518"/>
    </source>
</evidence>
<proteinExistence type="predicted"/>
<dbReference type="EMBL" id="KB320876">
    <property type="protein sequence ID" value="ELW61462.1"/>
    <property type="molecule type" value="Genomic_DNA"/>
</dbReference>
<accession>L9KJY5</accession>
<dbReference type="InParanoid" id="L9KJY5"/>
<dbReference type="Proteomes" id="UP000011518">
    <property type="component" value="Unassembled WGS sequence"/>
</dbReference>
<reference evidence="2" key="2">
    <citation type="journal article" date="2013" name="Nat. Commun.">
        <title>Genome of the Chinese tree shrew.</title>
        <authorList>
            <person name="Fan Y."/>
            <person name="Huang Z.Y."/>
            <person name="Cao C.C."/>
            <person name="Chen C.S."/>
            <person name="Chen Y.X."/>
            <person name="Fan D.D."/>
            <person name="He J."/>
            <person name="Hou H.L."/>
            <person name="Hu L."/>
            <person name="Hu X.T."/>
            <person name="Jiang X.T."/>
            <person name="Lai R."/>
            <person name="Lang Y.S."/>
            <person name="Liang B."/>
            <person name="Liao S.G."/>
            <person name="Mu D."/>
            <person name="Ma Y.Y."/>
            <person name="Niu Y.Y."/>
            <person name="Sun X.Q."/>
            <person name="Xia J.Q."/>
            <person name="Xiao J."/>
            <person name="Xiong Z.Q."/>
            <person name="Xu L."/>
            <person name="Yang L."/>
            <person name="Zhang Y."/>
            <person name="Zhao W."/>
            <person name="Zhao X.D."/>
            <person name="Zheng Y.T."/>
            <person name="Zhou J.M."/>
            <person name="Zhu Y.B."/>
            <person name="Zhang G.J."/>
            <person name="Wang J."/>
            <person name="Yao Y.G."/>
        </authorList>
    </citation>
    <scope>NUCLEOTIDE SEQUENCE [LARGE SCALE GENOMIC DNA]</scope>
</reference>
<gene>
    <name evidence="1" type="ORF">TREES_T100001839</name>
</gene>
<evidence type="ECO:0000313" key="1">
    <source>
        <dbReference type="EMBL" id="ELW61462.1"/>
    </source>
</evidence>
<sequence length="147" mass="15902">MVIGGCCSTQCWFKDDKDLTHPPWWNQSNKKKAKLETGLASHGPSCLGSEGSQKAMPLMPGQDPGALELRDQPGWCECSKAAATLDMGWEAAGQQKLLEQTYVPHPDCFQSLPSQVHMFRGSSKSACMLMLIGTGSVEEDTAPTTTL</sequence>
<dbReference type="AlphaFoldDB" id="L9KJY5"/>
<reference evidence="2" key="1">
    <citation type="submission" date="2012-07" db="EMBL/GenBank/DDBJ databases">
        <title>Genome of the Chinese tree shrew, a rising model animal genetically related to primates.</title>
        <authorList>
            <person name="Zhang G."/>
            <person name="Fan Y."/>
            <person name="Yao Y."/>
            <person name="Huang Z."/>
        </authorList>
    </citation>
    <scope>NUCLEOTIDE SEQUENCE [LARGE SCALE GENOMIC DNA]</scope>
</reference>
<name>L9KJY5_TUPCH</name>
<organism evidence="1 2">
    <name type="scientific">Tupaia chinensis</name>
    <name type="common">Chinese tree shrew</name>
    <name type="synonym">Tupaia belangeri chinensis</name>
    <dbReference type="NCBI Taxonomy" id="246437"/>
    <lineage>
        <taxon>Eukaryota</taxon>
        <taxon>Metazoa</taxon>
        <taxon>Chordata</taxon>
        <taxon>Craniata</taxon>
        <taxon>Vertebrata</taxon>
        <taxon>Euteleostomi</taxon>
        <taxon>Mammalia</taxon>
        <taxon>Eutheria</taxon>
        <taxon>Euarchontoglires</taxon>
        <taxon>Scandentia</taxon>
        <taxon>Tupaiidae</taxon>
        <taxon>Tupaia</taxon>
    </lineage>
</organism>
<keyword evidence="2" id="KW-1185">Reference proteome</keyword>
<protein>
    <submittedName>
        <fullName evidence="1">Uncharacterized protein</fullName>
    </submittedName>
</protein>